<reference evidence="1 2" key="1">
    <citation type="submission" date="2019-03" db="EMBL/GenBank/DDBJ databases">
        <title>Flavobacterium AR-3-4 sp. nov. isolated from arctic soil.</title>
        <authorList>
            <person name="Chaudhary D.K."/>
        </authorList>
    </citation>
    <scope>NUCLEOTIDE SEQUENCE [LARGE SCALE GENOMIC DNA]</scope>
    <source>
        <strain evidence="1 2">AR-3-4</strain>
    </source>
</reference>
<gene>
    <name evidence="1" type="ORF">E0F76_16875</name>
</gene>
<dbReference type="Proteomes" id="UP000295479">
    <property type="component" value="Unassembled WGS sequence"/>
</dbReference>
<dbReference type="AlphaFoldDB" id="A0A4R5C6U9"/>
<sequence>MNIRAIGGCKSALSTQGLFEYPSDRDGQDQATFSADNTKFSDKIGKRSIELHKNTMGWSISNDDFSKWKANVGKAFKAPQTSFTPTGKGKFNKYFQPNTIHLKSTAVYGGTIFWKELKGESIIKGK</sequence>
<accession>A0A4R5C6U9</accession>
<evidence type="ECO:0000313" key="2">
    <source>
        <dbReference type="Proteomes" id="UP000295479"/>
    </source>
</evidence>
<dbReference type="RefSeq" id="WP_132008912.1">
    <property type="nucleotide sequence ID" value="NZ_SMFK01000017.1"/>
</dbReference>
<proteinExistence type="predicted"/>
<protein>
    <submittedName>
        <fullName evidence="1">Uncharacterized protein</fullName>
    </submittedName>
</protein>
<organism evidence="1 2">
    <name type="scientific">Flavobacterium cellulosilyticum</name>
    <dbReference type="NCBI Taxonomy" id="2541731"/>
    <lineage>
        <taxon>Bacteria</taxon>
        <taxon>Pseudomonadati</taxon>
        <taxon>Bacteroidota</taxon>
        <taxon>Flavobacteriia</taxon>
        <taxon>Flavobacteriales</taxon>
        <taxon>Flavobacteriaceae</taxon>
        <taxon>Flavobacterium</taxon>
    </lineage>
</organism>
<comment type="caution">
    <text evidence="1">The sequence shown here is derived from an EMBL/GenBank/DDBJ whole genome shotgun (WGS) entry which is preliminary data.</text>
</comment>
<name>A0A4R5C6U9_9FLAO</name>
<keyword evidence="2" id="KW-1185">Reference proteome</keyword>
<dbReference type="EMBL" id="SMFK01000017">
    <property type="protein sequence ID" value="TDD94276.1"/>
    <property type="molecule type" value="Genomic_DNA"/>
</dbReference>
<evidence type="ECO:0000313" key="1">
    <source>
        <dbReference type="EMBL" id="TDD94276.1"/>
    </source>
</evidence>
<dbReference type="OrthoDB" id="1221248at2"/>